<feature type="coiled-coil region" evidence="1">
    <location>
        <begin position="46"/>
        <end position="80"/>
    </location>
</feature>
<organism evidence="2">
    <name type="scientific">Amphimedon queenslandica</name>
    <name type="common">Sponge</name>
    <dbReference type="NCBI Taxonomy" id="400682"/>
    <lineage>
        <taxon>Eukaryota</taxon>
        <taxon>Metazoa</taxon>
        <taxon>Porifera</taxon>
        <taxon>Demospongiae</taxon>
        <taxon>Heteroscleromorpha</taxon>
        <taxon>Haplosclerida</taxon>
        <taxon>Niphatidae</taxon>
        <taxon>Amphimedon</taxon>
    </lineage>
</organism>
<dbReference type="AlphaFoldDB" id="A0A1X7T180"/>
<dbReference type="CDD" id="cd14686">
    <property type="entry name" value="bZIP"/>
    <property type="match status" value="1"/>
</dbReference>
<keyword evidence="1" id="KW-0175">Coiled coil</keyword>
<sequence length="160" mass="17891">MPRGSLTAHVNMCPLEPVDCVFSWAGCNDKPLRKDVHVHTADTKHMTLLAIACGELKQEVDALKEENTQLKKEQVQLKDHLHSVLADDSYPLLPVDVTEGGEAVHFYMTGCGRHMSARIMTHGNEWDGYSVILFAFHEGQFDKSSPKLPKIFGKLTYKAV</sequence>
<name>A0A1X7T180_AMPQE</name>
<evidence type="ECO:0000313" key="2">
    <source>
        <dbReference type="EnsemblMetazoa" id="Aqu2.1.08205_001"/>
    </source>
</evidence>
<proteinExistence type="predicted"/>
<dbReference type="EnsemblMetazoa" id="Aqu2.1.08205_001">
    <property type="protein sequence ID" value="Aqu2.1.08205_001"/>
    <property type="gene ID" value="Aqu2.1.08205"/>
</dbReference>
<evidence type="ECO:0000256" key="1">
    <source>
        <dbReference type="SAM" id="Coils"/>
    </source>
</evidence>
<protein>
    <submittedName>
        <fullName evidence="2">Uncharacterized protein</fullName>
    </submittedName>
</protein>
<accession>A0A1X7T180</accession>
<dbReference type="SUPFAM" id="SSF49599">
    <property type="entry name" value="TRAF domain-like"/>
    <property type="match status" value="1"/>
</dbReference>
<dbReference type="InParanoid" id="A0A1X7T180"/>
<reference evidence="2" key="1">
    <citation type="submission" date="2017-05" db="UniProtKB">
        <authorList>
            <consortium name="EnsemblMetazoa"/>
        </authorList>
    </citation>
    <scope>IDENTIFICATION</scope>
</reference>